<name>A0A1M2V404_TRAPU</name>
<comment type="caution">
    <text evidence="1">The sequence shown here is derived from an EMBL/GenBank/DDBJ whole genome shotgun (WGS) entry which is preliminary data.</text>
</comment>
<dbReference type="OMA" id="EDETAPW"/>
<evidence type="ECO:0000313" key="2">
    <source>
        <dbReference type="Proteomes" id="UP000184267"/>
    </source>
</evidence>
<accession>A0A1M2V404</accession>
<dbReference type="Proteomes" id="UP000184267">
    <property type="component" value="Unassembled WGS sequence"/>
</dbReference>
<organism evidence="1 2">
    <name type="scientific">Trametes pubescens</name>
    <name type="common">White-rot fungus</name>
    <dbReference type="NCBI Taxonomy" id="154538"/>
    <lineage>
        <taxon>Eukaryota</taxon>
        <taxon>Fungi</taxon>
        <taxon>Dikarya</taxon>
        <taxon>Basidiomycota</taxon>
        <taxon>Agaricomycotina</taxon>
        <taxon>Agaricomycetes</taxon>
        <taxon>Polyporales</taxon>
        <taxon>Polyporaceae</taxon>
        <taxon>Trametes</taxon>
    </lineage>
</organism>
<dbReference type="Gene3D" id="3.80.10.10">
    <property type="entry name" value="Ribonuclease Inhibitor"/>
    <property type="match status" value="1"/>
</dbReference>
<gene>
    <name evidence="1" type="ORF">TRAPUB_7124</name>
</gene>
<keyword evidence="2" id="KW-1185">Reference proteome</keyword>
<evidence type="ECO:0000313" key="1">
    <source>
        <dbReference type="EMBL" id="OJT02341.1"/>
    </source>
</evidence>
<reference evidence="1 2" key="1">
    <citation type="submission" date="2016-10" db="EMBL/GenBank/DDBJ databases">
        <title>Genome sequence of the basidiomycete white-rot fungus Trametes pubescens.</title>
        <authorList>
            <person name="Makela M.R."/>
            <person name="Granchi Z."/>
            <person name="Peng M."/>
            <person name="De Vries R.P."/>
            <person name="Grigoriev I."/>
            <person name="Riley R."/>
            <person name="Hilden K."/>
        </authorList>
    </citation>
    <scope>NUCLEOTIDE SEQUENCE [LARGE SCALE GENOMIC DNA]</scope>
    <source>
        <strain evidence="1 2">FBCC735</strain>
    </source>
</reference>
<dbReference type="EMBL" id="MNAD01001674">
    <property type="protein sequence ID" value="OJT02341.1"/>
    <property type="molecule type" value="Genomic_DNA"/>
</dbReference>
<sequence>MREAVLLNLDLLGLVCDATDDVSTVLSLSLVSHAVRAVAVKRLLSMGPVMLKDEQTIRAFHQFVFADAESRLPFLRALDISVTNIVEEQARQEVVKCLLDLLEGVTRLKCLTLPNPRWTLDNLEDSRIPEAVARISTLRELCLGSDSDEMAAIVRSTRSASCLRVLRLSLSSLSSTRGFGHGVKIGDLDECLIHLAPTLEVLILGLTTGTIQFDTKGAQYPALRSLTTCVESGLTRMDILVHKFPALDGTLDIGSMVGEQQDDEPKQQRIRASNQEEQKRRSWRHLDCVRGDVFALFVLGLTCPVRRLMVDGFQGHKKNQLVEILRSSPPTHLKLSVILDHDHEDDDDDKVFQDLFPPEVLPRLTHLVLLFDYAVSVHDNDSDEDDVKSMRWSAMLAEIIGSISALHLTHLRLVVHYSIDMSDEDAEFMPFSREFVRDTVNINHQHLATELMHAIPSLEHIFVSTGGEKIKHLFGYYTPKVRTRGRWFAHSAWRNGRGGSLVAVTSERRDENVMERMLLDEDMTLSDIDNFLMGFHKTWSEDETAPWPLPE</sequence>
<dbReference type="AlphaFoldDB" id="A0A1M2V404"/>
<dbReference type="OrthoDB" id="2757774at2759"/>
<proteinExistence type="predicted"/>
<dbReference type="SUPFAM" id="SSF52047">
    <property type="entry name" value="RNI-like"/>
    <property type="match status" value="1"/>
</dbReference>
<dbReference type="InterPro" id="IPR032675">
    <property type="entry name" value="LRR_dom_sf"/>
</dbReference>
<protein>
    <submittedName>
        <fullName evidence="1">Uncharacterized protein</fullName>
    </submittedName>
</protein>